<keyword evidence="3" id="KW-1185">Reference proteome</keyword>
<evidence type="ECO:0000313" key="2">
    <source>
        <dbReference type="EMBL" id="KNG95356.1"/>
    </source>
</evidence>
<dbReference type="OrthoDB" id="7849141at2"/>
<comment type="caution">
    <text evidence="2">The sequence shown here is derived from an EMBL/GenBank/DDBJ whole genome shotgun (WGS) entry which is preliminary data.</text>
</comment>
<proteinExistence type="predicted"/>
<dbReference type="Proteomes" id="UP000036938">
    <property type="component" value="Unassembled WGS sequence"/>
</dbReference>
<dbReference type="STRING" id="1317121.ATO11_01655"/>
<evidence type="ECO:0000256" key="1">
    <source>
        <dbReference type="SAM" id="SignalP"/>
    </source>
</evidence>
<accession>A0A0L1JUB5</accession>
<evidence type="ECO:0000313" key="3">
    <source>
        <dbReference type="Proteomes" id="UP000036938"/>
    </source>
</evidence>
<feature type="signal peptide" evidence="1">
    <location>
        <begin position="1"/>
        <end position="27"/>
    </location>
</feature>
<dbReference type="RefSeq" id="WP_050529076.1">
    <property type="nucleotide sequence ID" value="NZ_AQQZ01000001.1"/>
</dbReference>
<keyword evidence="1" id="KW-0732">Signal</keyword>
<evidence type="ECO:0008006" key="4">
    <source>
        <dbReference type="Google" id="ProtNLM"/>
    </source>
</evidence>
<reference evidence="2 3" key="1">
    <citation type="journal article" date="2015" name="Int. J. Syst. Evol. Microbiol.">
        <title>Aestuariivita atlantica sp. nov., isolated from deep sea sediment of the Atlantic Ocean.</title>
        <authorList>
            <person name="Li G."/>
            <person name="Lai Q."/>
            <person name="Du Y."/>
            <person name="Liu X."/>
            <person name="Sun F."/>
            <person name="Shao Z."/>
        </authorList>
    </citation>
    <scope>NUCLEOTIDE SEQUENCE [LARGE SCALE GENOMIC DNA]</scope>
    <source>
        <strain evidence="2 3">22II-S11-z3</strain>
    </source>
</reference>
<sequence length="149" mass="16397">MTHRFPAACLSAAILGIASPLAAPALAQVATAYTCTIQKKQDIDLVPEILFIGHRSGDKTAIVSDPIVLHFNDDQPMEAKAVRVNSEKAVFRWTVRGPRTTDHRTVRLRYEVDINRKTGAIFLAARVTELRGQLSGRGTCEIKQIKTDS</sequence>
<gene>
    <name evidence="2" type="ORF">ATO11_01655</name>
</gene>
<organism evidence="2 3">
    <name type="scientific">Pseudaestuariivita atlantica</name>
    <dbReference type="NCBI Taxonomy" id="1317121"/>
    <lineage>
        <taxon>Bacteria</taxon>
        <taxon>Pseudomonadati</taxon>
        <taxon>Pseudomonadota</taxon>
        <taxon>Alphaproteobacteria</taxon>
        <taxon>Rhodobacterales</taxon>
        <taxon>Paracoccaceae</taxon>
        <taxon>Pseudaestuariivita</taxon>
    </lineage>
</organism>
<dbReference type="EMBL" id="AQQZ01000001">
    <property type="protein sequence ID" value="KNG95356.1"/>
    <property type="molecule type" value="Genomic_DNA"/>
</dbReference>
<name>A0A0L1JUB5_9RHOB</name>
<feature type="chain" id="PRO_5005554293" description="Ig-like domain-containing protein" evidence="1">
    <location>
        <begin position="28"/>
        <end position="149"/>
    </location>
</feature>
<protein>
    <recommendedName>
        <fullName evidence="4">Ig-like domain-containing protein</fullName>
    </recommendedName>
</protein>
<dbReference type="AlphaFoldDB" id="A0A0L1JUB5"/>